<gene>
    <name evidence="1" type="ORF">BN77_4303</name>
</gene>
<dbReference type="Proteomes" id="UP000009319">
    <property type="component" value="Unassembled WGS sequence"/>
</dbReference>
<evidence type="ECO:0000313" key="1">
    <source>
        <dbReference type="EMBL" id="CCM77245.1"/>
    </source>
</evidence>
<dbReference type="EMBL" id="CANI01000028">
    <property type="protein sequence ID" value="CCM77245.1"/>
    <property type="molecule type" value="Genomic_DNA"/>
</dbReference>
<name>K0PZK1_9HYPH</name>
<reference evidence="1 2" key="1">
    <citation type="journal article" date="2013" name="Genome Announc.">
        <title>Draft Genome Sequence of Rhizobium mesoamericanum STM3625, a Nitrogen-Fixing Symbiont of Mimosa pudica Isolated in French Guiana (South America).</title>
        <authorList>
            <person name="Moulin L."/>
            <person name="Mornico D."/>
            <person name="Melkonian R."/>
            <person name="Klonowska A."/>
        </authorList>
    </citation>
    <scope>NUCLEOTIDE SEQUENCE [LARGE SCALE GENOMIC DNA]</scope>
    <source>
        <strain evidence="1 2">STM3625</strain>
    </source>
</reference>
<accession>K0PZK1</accession>
<organism evidence="1 2">
    <name type="scientific">Rhizobium mesoamericanum STM3625</name>
    <dbReference type="NCBI Taxonomy" id="1211777"/>
    <lineage>
        <taxon>Bacteria</taxon>
        <taxon>Pseudomonadati</taxon>
        <taxon>Pseudomonadota</taxon>
        <taxon>Alphaproteobacteria</taxon>
        <taxon>Hyphomicrobiales</taxon>
        <taxon>Rhizobiaceae</taxon>
        <taxon>Rhizobium/Agrobacterium group</taxon>
        <taxon>Rhizobium</taxon>
    </lineage>
</organism>
<dbReference type="AlphaFoldDB" id="K0PZK1"/>
<comment type="caution">
    <text evidence="1">The sequence shown here is derived from an EMBL/GenBank/DDBJ whole genome shotgun (WGS) entry which is preliminary data.</text>
</comment>
<dbReference type="eggNOG" id="ENOG50300VK">
    <property type="taxonomic scope" value="Bacteria"/>
</dbReference>
<dbReference type="HOGENOM" id="CLU_186130_0_0_5"/>
<sequence length="109" mass="11922">MTIMNGRTLNEMSSGERHDMVSLVVDALESVAEDADGRGDHQSARNAIYLACSIRGCEIETSTDMLRAAEILLEQGISYVASLSERFNGVSDEVDDIDAPLAQPLRRLH</sequence>
<keyword evidence="2" id="KW-1185">Reference proteome</keyword>
<protein>
    <submittedName>
        <fullName evidence="1">Uncharacterized protein</fullName>
    </submittedName>
</protein>
<proteinExistence type="predicted"/>
<evidence type="ECO:0000313" key="2">
    <source>
        <dbReference type="Proteomes" id="UP000009319"/>
    </source>
</evidence>